<comment type="catalytic activity">
    <reaction evidence="5">
        <text>a 2'-deoxyadenosine in DNA + S-adenosyl-L-methionine = an N(6)-methyl-2'-deoxyadenosine in DNA + S-adenosyl-L-homocysteine + H(+)</text>
        <dbReference type="Rhea" id="RHEA:15197"/>
        <dbReference type="Rhea" id="RHEA-COMP:12418"/>
        <dbReference type="Rhea" id="RHEA-COMP:12419"/>
        <dbReference type="ChEBI" id="CHEBI:15378"/>
        <dbReference type="ChEBI" id="CHEBI:57856"/>
        <dbReference type="ChEBI" id="CHEBI:59789"/>
        <dbReference type="ChEBI" id="CHEBI:90615"/>
        <dbReference type="ChEBI" id="CHEBI:90616"/>
        <dbReference type="EC" id="2.1.1.72"/>
    </reaction>
</comment>
<evidence type="ECO:0000313" key="8">
    <source>
        <dbReference type="Proteomes" id="UP000239936"/>
    </source>
</evidence>
<dbReference type="SUPFAM" id="SSF53335">
    <property type="entry name" value="S-adenosyl-L-methionine-dependent methyltransferases"/>
    <property type="match status" value="1"/>
</dbReference>
<evidence type="ECO:0000256" key="1">
    <source>
        <dbReference type="ARBA" id="ARBA00011900"/>
    </source>
</evidence>
<keyword evidence="4" id="KW-0949">S-adenosyl-L-methionine</keyword>
<keyword evidence="2" id="KW-0489">Methyltransferase</keyword>
<keyword evidence="3" id="KW-0808">Transferase</keyword>
<dbReference type="InterPro" id="IPR011639">
    <property type="entry name" value="MethylTrfase_TaqI-like_dom"/>
</dbReference>
<dbReference type="Proteomes" id="UP000239936">
    <property type="component" value="Unassembled WGS sequence"/>
</dbReference>
<gene>
    <name evidence="7" type="ORF">CXB77_13925</name>
</gene>
<dbReference type="PANTHER" id="PTHR33841:SF1">
    <property type="entry name" value="DNA METHYLTRANSFERASE A"/>
    <property type="match status" value="1"/>
</dbReference>
<dbReference type="GO" id="GO:0009007">
    <property type="term" value="F:site-specific DNA-methyltransferase (adenine-specific) activity"/>
    <property type="evidence" value="ECO:0007669"/>
    <property type="project" value="UniProtKB-EC"/>
</dbReference>
<dbReference type="EC" id="2.1.1.72" evidence="1"/>
<protein>
    <recommendedName>
        <fullName evidence="1">site-specific DNA-methyltransferase (adenine-specific)</fullName>
        <ecNumber evidence="1">2.1.1.72</ecNumber>
    </recommendedName>
</protein>
<accession>A0A2S7XPM0</accession>
<dbReference type="GO" id="GO:0032259">
    <property type="term" value="P:methylation"/>
    <property type="evidence" value="ECO:0007669"/>
    <property type="project" value="UniProtKB-KW"/>
</dbReference>
<keyword evidence="8" id="KW-1185">Reference proteome</keyword>
<feature type="domain" description="Type II methyltransferase M.TaqI-like" evidence="6">
    <location>
        <begin position="84"/>
        <end position="148"/>
    </location>
</feature>
<dbReference type="GO" id="GO:0006304">
    <property type="term" value="P:DNA modification"/>
    <property type="evidence" value="ECO:0007669"/>
    <property type="project" value="InterPro"/>
</dbReference>
<evidence type="ECO:0000259" key="6">
    <source>
        <dbReference type="Pfam" id="PF07669"/>
    </source>
</evidence>
<dbReference type="Gene3D" id="3.40.50.150">
    <property type="entry name" value="Vaccinia Virus protein VP39"/>
    <property type="match status" value="1"/>
</dbReference>
<dbReference type="PANTHER" id="PTHR33841">
    <property type="entry name" value="DNA METHYLTRANSFERASE YEEA-RELATED"/>
    <property type="match status" value="1"/>
</dbReference>
<dbReference type="AlphaFoldDB" id="A0A2S7XPM0"/>
<evidence type="ECO:0000313" key="7">
    <source>
        <dbReference type="EMBL" id="PQJ95331.1"/>
    </source>
</evidence>
<evidence type="ECO:0000256" key="4">
    <source>
        <dbReference type="ARBA" id="ARBA00022691"/>
    </source>
</evidence>
<comment type="caution">
    <text evidence="7">The sequence shown here is derived from an EMBL/GenBank/DDBJ whole genome shotgun (WGS) entry which is preliminary data.</text>
</comment>
<reference evidence="7 8" key="1">
    <citation type="submission" date="2018-01" db="EMBL/GenBank/DDBJ databases">
        <title>The complete genome sequence of Chromatium okenii LaCa, a purple sulfur bacterium with a turbulent life.</title>
        <authorList>
            <person name="Luedin S.M."/>
            <person name="Liechti N."/>
            <person name="Storelli N."/>
            <person name="Danza F."/>
            <person name="Wittwer M."/>
            <person name="Pothier J.F."/>
            <person name="Tonolla M.A."/>
        </authorList>
    </citation>
    <scope>NUCLEOTIDE SEQUENCE [LARGE SCALE GENOMIC DNA]</scope>
    <source>
        <strain evidence="7 8">LaCa</strain>
    </source>
</reference>
<dbReference type="InterPro" id="IPR050953">
    <property type="entry name" value="N4_N6_ade-DNA_methylase"/>
</dbReference>
<dbReference type="Pfam" id="PF07669">
    <property type="entry name" value="Eco57I"/>
    <property type="match status" value="1"/>
</dbReference>
<evidence type="ECO:0000256" key="5">
    <source>
        <dbReference type="ARBA" id="ARBA00047942"/>
    </source>
</evidence>
<proteinExistence type="predicted"/>
<evidence type="ECO:0000256" key="3">
    <source>
        <dbReference type="ARBA" id="ARBA00022679"/>
    </source>
</evidence>
<evidence type="ECO:0000256" key="2">
    <source>
        <dbReference type="ARBA" id="ARBA00022603"/>
    </source>
</evidence>
<dbReference type="InterPro" id="IPR029063">
    <property type="entry name" value="SAM-dependent_MTases_sf"/>
</dbReference>
<name>A0A2S7XPM0_9GAMM</name>
<sequence length="523" mass="59524">MITNPPWEIVKPNAKEFFQEHSAVVTKNKMTIKEFEKEQDKLLVDEAVRDLWLAYLSTFAHQSAWFRAAPQFKFQSAVVNGKKTGSDINLYKLFVEQCANLLRDGGECGIVIPSGIYTDLGAKGLRDLLFNQNQVTGLFCFENREEIFEGVHRSFKFVVLTFAKGGSTIQFPAAFMRHKVAELATFPAQMGLQLPIELIRRLSPDSHSVMEFKSAIDMQIAEKMLKFPLLGETIEGTWNLRLTNEFHMTNDSHLFKTEPGAGRLPLYEGKHFHQFTADHGQPKYWLNENEARSDLITARIKQAKKLITASTVSAEVKPEMMQLDYESYRLAFRDVSASTNERTFIGTILSPNRFCPHTVSLENVFFDSIKNDKIIYNCTNINHRERIFLIAVLNSFVLDYLFRQRVTSHVSFFFVYNMPIPRLTATDPAFLPIVHRAAQLICITPEFDELAAAVGLESHRDGVNDANERAQLRAELDGLIAHLYGLTDDEFAHILATFPLVDEAVIAATLAAYRNYVHNENRL</sequence>
<dbReference type="EMBL" id="PPGH01000037">
    <property type="protein sequence ID" value="PQJ95331.1"/>
    <property type="molecule type" value="Genomic_DNA"/>
</dbReference>
<organism evidence="7 8">
    <name type="scientific">Chromatium okenii</name>
    <dbReference type="NCBI Taxonomy" id="61644"/>
    <lineage>
        <taxon>Bacteria</taxon>
        <taxon>Pseudomonadati</taxon>
        <taxon>Pseudomonadota</taxon>
        <taxon>Gammaproteobacteria</taxon>
        <taxon>Chromatiales</taxon>
        <taxon>Chromatiaceae</taxon>
        <taxon>Chromatium</taxon>
    </lineage>
</organism>